<sequence>MSVNNSNSTLEAEQTVSTVLPRSPWNSQLAYLRALFRAKKALDRIEAEAAQSDR</sequence>
<protein>
    <submittedName>
        <fullName evidence="1">Uncharacterized protein</fullName>
    </submittedName>
</protein>
<organism evidence="1">
    <name type="scientific">Synechocystis sp. PCC 9413</name>
    <dbReference type="NCBI Taxonomy" id="77760"/>
    <lineage>
        <taxon>Bacteria</taxon>
        <taxon>Bacillati</taxon>
        <taxon>Cyanobacteriota</taxon>
        <taxon>Cyanophyceae</taxon>
        <taxon>Synechococcales</taxon>
        <taxon>Merismopediaceae</taxon>
        <taxon>Synechocystis</taxon>
    </lineage>
</organism>
<reference evidence="1" key="1">
    <citation type="journal article" date="2018" name="Science">
        <title>Natural noncanonical protein splicing yields products with diverse ?-amino acid residues.</title>
        <authorList>
            <person name="Morinaka B.I."/>
            <person name="Lakis E."/>
            <person name="Verest M."/>
            <person name="Helf M.J."/>
            <person name="Scalvenzi T."/>
            <person name="Vagstad A.L."/>
            <person name="Sims J."/>
            <person name="Sunagawa S."/>
            <person name="Gugger M."/>
            <person name="Piel J."/>
        </authorList>
    </citation>
    <scope>NUCLEOTIDE SEQUENCE</scope>
    <source>
        <strain evidence="1">PCC 9413</strain>
    </source>
</reference>
<evidence type="ECO:0000313" key="1">
    <source>
        <dbReference type="EMBL" id="AVH79550.1"/>
    </source>
</evidence>
<dbReference type="AlphaFoldDB" id="A0A2P0ZGG8"/>
<name>A0A2P0ZGG8_9SYNC</name>
<accession>A0A2P0ZGG8</accession>
<dbReference type="EMBL" id="MG373770">
    <property type="protein sequence ID" value="AVH79550.1"/>
    <property type="molecule type" value="Genomic_DNA"/>
</dbReference>
<proteinExistence type="predicted"/>